<feature type="domain" description="4Fe-4S ferredoxin-type" evidence="9">
    <location>
        <begin position="75"/>
        <end position="104"/>
    </location>
</feature>
<dbReference type="GO" id="GO:0016829">
    <property type="term" value="F:lyase activity"/>
    <property type="evidence" value="ECO:0007669"/>
    <property type="project" value="UniProtKB-KW"/>
</dbReference>
<dbReference type="NCBIfam" id="TIGR02494">
    <property type="entry name" value="PFLE_PFLC"/>
    <property type="match status" value="1"/>
</dbReference>
<comment type="cofactor">
    <cofactor evidence="1">
        <name>[4Fe-4S] cluster</name>
        <dbReference type="ChEBI" id="CHEBI:49883"/>
    </cofactor>
</comment>
<dbReference type="EMBL" id="FZNT01000003">
    <property type="protein sequence ID" value="SNR47211.1"/>
    <property type="molecule type" value="Genomic_DNA"/>
</dbReference>
<keyword evidence="11" id="KW-0456">Lyase</keyword>
<evidence type="ECO:0000256" key="8">
    <source>
        <dbReference type="ARBA" id="ARBA00023014"/>
    </source>
</evidence>
<keyword evidence="12" id="KW-1185">Reference proteome</keyword>
<keyword evidence="8" id="KW-0411">Iron-sulfur</keyword>
<dbReference type="PROSITE" id="PS51918">
    <property type="entry name" value="RADICAL_SAM"/>
    <property type="match status" value="1"/>
</dbReference>
<evidence type="ECO:0000256" key="5">
    <source>
        <dbReference type="ARBA" id="ARBA00022723"/>
    </source>
</evidence>
<dbReference type="PANTHER" id="PTHR30352">
    <property type="entry name" value="PYRUVATE FORMATE-LYASE-ACTIVATING ENZYME"/>
    <property type="match status" value="1"/>
</dbReference>
<dbReference type="Pfam" id="PF00037">
    <property type="entry name" value="Fer4"/>
    <property type="match status" value="1"/>
</dbReference>
<dbReference type="SFLD" id="SFLDG01066">
    <property type="entry name" value="organic_radical-activating_enz"/>
    <property type="match status" value="1"/>
</dbReference>
<dbReference type="PROSITE" id="PS01087">
    <property type="entry name" value="RADICAL_ACTIVATING"/>
    <property type="match status" value="1"/>
</dbReference>
<comment type="similarity">
    <text evidence="2">Belongs to the organic radical-activating enzymes family.</text>
</comment>
<dbReference type="RefSeq" id="WP_089380990.1">
    <property type="nucleotide sequence ID" value="NZ_FZNT01000003.1"/>
</dbReference>
<dbReference type="SFLD" id="SFLDG01118">
    <property type="entry name" value="activating_enzymes__group_2"/>
    <property type="match status" value="1"/>
</dbReference>
<keyword evidence="5" id="KW-0479">Metal-binding</keyword>
<keyword evidence="11" id="KW-0670">Pyruvate</keyword>
<gene>
    <name evidence="11" type="ORF">SAMN06265371_103334</name>
</gene>
<evidence type="ECO:0000313" key="12">
    <source>
        <dbReference type="Proteomes" id="UP000198384"/>
    </source>
</evidence>
<dbReference type="GO" id="GO:0016491">
    <property type="term" value="F:oxidoreductase activity"/>
    <property type="evidence" value="ECO:0007669"/>
    <property type="project" value="UniProtKB-KW"/>
</dbReference>
<evidence type="ECO:0000313" key="11">
    <source>
        <dbReference type="EMBL" id="SNR47211.1"/>
    </source>
</evidence>
<dbReference type="Gene3D" id="3.30.70.20">
    <property type="match status" value="1"/>
</dbReference>
<keyword evidence="6" id="KW-0560">Oxidoreductase</keyword>
<dbReference type="GO" id="GO:0051539">
    <property type="term" value="F:4 iron, 4 sulfur cluster binding"/>
    <property type="evidence" value="ECO:0007669"/>
    <property type="project" value="UniProtKB-KW"/>
</dbReference>
<dbReference type="InterPro" id="IPR017896">
    <property type="entry name" value="4Fe4S_Fe-S-bd"/>
</dbReference>
<dbReference type="InterPro" id="IPR007197">
    <property type="entry name" value="rSAM"/>
</dbReference>
<dbReference type="InterPro" id="IPR001989">
    <property type="entry name" value="Radical_activat_CS"/>
</dbReference>
<keyword evidence="4" id="KW-0949">S-adenosyl-L-methionine</keyword>
<dbReference type="InterPro" id="IPR040074">
    <property type="entry name" value="BssD/PflA/YjjW"/>
</dbReference>
<accession>A0A238WLH4</accession>
<evidence type="ECO:0000259" key="10">
    <source>
        <dbReference type="PROSITE" id="PS51918"/>
    </source>
</evidence>
<feature type="domain" description="Radical SAM core" evidence="10">
    <location>
        <begin position="15"/>
        <end position="297"/>
    </location>
</feature>
<dbReference type="Gene3D" id="3.20.20.70">
    <property type="entry name" value="Aldolase class I"/>
    <property type="match status" value="1"/>
</dbReference>
<dbReference type="SUPFAM" id="SSF102114">
    <property type="entry name" value="Radical SAM enzymes"/>
    <property type="match status" value="1"/>
</dbReference>
<proteinExistence type="inferred from homology"/>
<dbReference type="PROSITE" id="PS51379">
    <property type="entry name" value="4FE4S_FER_2"/>
    <property type="match status" value="2"/>
</dbReference>
<evidence type="ECO:0000259" key="9">
    <source>
        <dbReference type="PROSITE" id="PS51379"/>
    </source>
</evidence>
<dbReference type="PROSITE" id="PS00198">
    <property type="entry name" value="4FE4S_FER_1"/>
    <property type="match status" value="1"/>
</dbReference>
<evidence type="ECO:0000256" key="3">
    <source>
        <dbReference type="ARBA" id="ARBA00022485"/>
    </source>
</evidence>
<evidence type="ECO:0000256" key="6">
    <source>
        <dbReference type="ARBA" id="ARBA00023002"/>
    </source>
</evidence>
<sequence>MATGLIFDIKKYAINDGPGIRLTVFFKGCNLSCKWCHNPESMSPKVQKMYNASKCIGALSCISNCPNDALIMTSEGIVTDFNTCNLCGKCAEVCPTKAFEMLGSSILISDLMKEIDNEAVFFDQSGGGVTFSGGEPLMHANYLLEALKACGERMYHRVVDTTAFSSQETLLEVAKHTELFLIDLKVMNSEKHKEFTGVSNEKILSNITELAKTNCEIIFRIPLIEGVNTSEENILKTADFMNSLEGNRTVVNLLPYHNIAENKHLKLGHSTHFEVFETPSEAKIKEIIKLFKNKGITATVGG</sequence>
<evidence type="ECO:0000256" key="2">
    <source>
        <dbReference type="ARBA" id="ARBA00009777"/>
    </source>
</evidence>
<dbReference type="PANTHER" id="PTHR30352:SF4">
    <property type="entry name" value="PYRUVATE FORMATE-LYASE 2-ACTIVATING ENZYME"/>
    <property type="match status" value="1"/>
</dbReference>
<feature type="domain" description="4Fe-4S ferredoxin-type" evidence="9">
    <location>
        <begin position="46"/>
        <end position="74"/>
    </location>
</feature>
<evidence type="ECO:0000256" key="7">
    <source>
        <dbReference type="ARBA" id="ARBA00023004"/>
    </source>
</evidence>
<keyword evidence="3" id="KW-0004">4Fe-4S</keyword>
<keyword evidence="7" id="KW-0408">Iron</keyword>
<dbReference type="Pfam" id="PF13353">
    <property type="entry name" value="Fer4_12"/>
    <property type="match status" value="1"/>
</dbReference>
<dbReference type="SUPFAM" id="SSF54862">
    <property type="entry name" value="4Fe-4S ferredoxins"/>
    <property type="match status" value="1"/>
</dbReference>
<dbReference type="GO" id="GO:0046872">
    <property type="term" value="F:metal ion binding"/>
    <property type="evidence" value="ECO:0007669"/>
    <property type="project" value="UniProtKB-KW"/>
</dbReference>
<dbReference type="InterPro" id="IPR034457">
    <property type="entry name" value="Organic_radical-activating"/>
</dbReference>
<dbReference type="InterPro" id="IPR012839">
    <property type="entry name" value="Organic_radical_activase"/>
</dbReference>
<dbReference type="PIRSF" id="PIRSF000371">
    <property type="entry name" value="PFL_act_enz"/>
    <property type="match status" value="1"/>
</dbReference>
<organism evidence="11 12">
    <name type="scientific">Lutibacter agarilyticus</name>
    <dbReference type="NCBI Taxonomy" id="1109740"/>
    <lineage>
        <taxon>Bacteria</taxon>
        <taxon>Pseudomonadati</taxon>
        <taxon>Bacteroidota</taxon>
        <taxon>Flavobacteriia</taxon>
        <taxon>Flavobacteriales</taxon>
        <taxon>Flavobacteriaceae</taxon>
        <taxon>Lutibacter</taxon>
    </lineage>
</organism>
<protein>
    <submittedName>
        <fullName evidence="11">Pyruvate formate lyase activating enzyme</fullName>
    </submittedName>
</protein>
<dbReference type="Proteomes" id="UP000198384">
    <property type="component" value="Unassembled WGS sequence"/>
</dbReference>
<dbReference type="SFLD" id="SFLDS00029">
    <property type="entry name" value="Radical_SAM"/>
    <property type="match status" value="1"/>
</dbReference>
<dbReference type="InterPro" id="IPR058240">
    <property type="entry name" value="rSAM_sf"/>
</dbReference>
<dbReference type="InterPro" id="IPR017900">
    <property type="entry name" value="4Fe4S_Fe_S_CS"/>
</dbReference>
<name>A0A238WLH4_9FLAO</name>
<evidence type="ECO:0000256" key="4">
    <source>
        <dbReference type="ARBA" id="ARBA00022691"/>
    </source>
</evidence>
<dbReference type="OrthoDB" id="9782387at2"/>
<dbReference type="InterPro" id="IPR013785">
    <property type="entry name" value="Aldolase_TIM"/>
</dbReference>
<evidence type="ECO:0000256" key="1">
    <source>
        <dbReference type="ARBA" id="ARBA00001966"/>
    </source>
</evidence>
<dbReference type="Pfam" id="PF04055">
    <property type="entry name" value="Radical_SAM"/>
    <property type="match status" value="1"/>
</dbReference>
<dbReference type="AlphaFoldDB" id="A0A238WLH4"/>
<reference evidence="11 12" key="1">
    <citation type="submission" date="2017-06" db="EMBL/GenBank/DDBJ databases">
        <authorList>
            <person name="Kim H.J."/>
            <person name="Triplett B.A."/>
        </authorList>
    </citation>
    <scope>NUCLEOTIDE SEQUENCE [LARGE SCALE GENOMIC DNA]</scope>
    <source>
        <strain evidence="11 12">DSM 29150</strain>
    </source>
</reference>